<feature type="compositionally biased region" description="Polar residues" evidence="5">
    <location>
        <begin position="321"/>
        <end position="343"/>
    </location>
</feature>
<dbReference type="SMART" id="SM00184">
    <property type="entry name" value="RING"/>
    <property type="match status" value="1"/>
</dbReference>
<feature type="compositionally biased region" description="Polar residues" evidence="5">
    <location>
        <begin position="377"/>
        <end position="389"/>
    </location>
</feature>
<keyword evidence="1" id="KW-0479">Metal-binding</keyword>
<evidence type="ECO:0000313" key="7">
    <source>
        <dbReference type="EMBL" id="KAL0926836.1"/>
    </source>
</evidence>
<dbReference type="Gene3D" id="3.30.40.10">
    <property type="entry name" value="Zinc/RING finger domain, C3HC4 (zinc finger)"/>
    <property type="match status" value="1"/>
</dbReference>
<evidence type="ECO:0000313" key="8">
    <source>
        <dbReference type="Proteomes" id="UP001552299"/>
    </source>
</evidence>
<evidence type="ECO:0000259" key="6">
    <source>
        <dbReference type="PROSITE" id="PS50089"/>
    </source>
</evidence>
<proteinExistence type="predicted"/>
<evidence type="ECO:0000256" key="4">
    <source>
        <dbReference type="PROSITE-ProRule" id="PRU00175"/>
    </source>
</evidence>
<sequence length="754" mass="82937">MQVVRIKRELLAACLTCTLCHKLLRDATTISKCLHTSFSLLSAVQSIGLEALSLSAGKPRPPPKSQRRNPRLCWSLSSLASQSISYSQILFIEPSFCNVNADVESLGNLLVAGMRGRALARVAGDVVVRKVAMSSAGMVAGSMQVVRVKREVLAACMTCPLCHKLLRGATTISECLHTFCRKCIHEKLNDEEAECCPICQIDLGCVPEEKLRPDHNLEDVRAKIFPYKRKKVSIPEVVPSITLPVRRKERSLSSLVVNTPRMGAQTSLTGRRTKAVTRRASALRGVSPVIDDSKKKECYNNDLADSSSTETLSKLAHSRRQTSSNAETSNLSLNQDTENSPESYKSELWKPLNCLVEVANRTKSLKSGPQTPAVKAEQTNGPDNESQMYRTKVREQPSKLKMKDEKNNHVPASSAMAKTRRMQGVSRKRKEQGPSAQAVLDVADATRERRICPVWLSLLSSADQNGDSPLPQISASYLRINNYEREDGQSEAGGFGVGRWKEEGEVGGGLGAKRVSARMRKDVGCCLSGARPMVVKGRGLVPLGRPAAAKGRGLGLEGGPTVEVGKGGGGVEGEPRVIGGDCWAHPIYYPPTQSALLNRPAGQPNYQNSHGVGNDKSAGQSLPRKFHKEKEMADREEFVYRRRCAIDNRKFHKEKEMADMEEFVYRRRHAIDNREGNLPVSSLQKYLVKKLNLASEDEVEIGCRGQLVNPTLSLHELTDQWLNHGSSQRVKASVGSSAKDFIMVLTYSRRTQST</sequence>
<dbReference type="EMBL" id="JANQDX010000003">
    <property type="protein sequence ID" value="KAL0926836.1"/>
    <property type="molecule type" value="Genomic_DNA"/>
</dbReference>
<dbReference type="InterPro" id="IPR017907">
    <property type="entry name" value="Znf_RING_CS"/>
</dbReference>
<dbReference type="InterPro" id="IPR013083">
    <property type="entry name" value="Znf_RING/FYVE/PHD"/>
</dbReference>
<feature type="region of interest" description="Disordered" evidence="5">
    <location>
        <begin position="317"/>
        <end position="344"/>
    </location>
</feature>
<dbReference type="PROSITE" id="PS50089">
    <property type="entry name" value="ZF_RING_2"/>
    <property type="match status" value="1"/>
</dbReference>
<feature type="region of interest" description="Disordered" evidence="5">
    <location>
        <begin position="363"/>
        <end position="438"/>
    </location>
</feature>
<gene>
    <name evidence="7" type="ORF">M5K25_003088</name>
</gene>
<feature type="compositionally biased region" description="Basic and acidic residues" evidence="5">
    <location>
        <begin position="392"/>
        <end position="408"/>
    </location>
</feature>
<keyword evidence="8" id="KW-1185">Reference proteome</keyword>
<protein>
    <recommendedName>
        <fullName evidence="6">RING-type domain-containing protein</fullName>
    </recommendedName>
</protein>
<organism evidence="7 8">
    <name type="scientific">Dendrobium thyrsiflorum</name>
    <name type="common">Pinecone-like raceme dendrobium</name>
    <name type="synonym">Orchid</name>
    <dbReference type="NCBI Taxonomy" id="117978"/>
    <lineage>
        <taxon>Eukaryota</taxon>
        <taxon>Viridiplantae</taxon>
        <taxon>Streptophyta</taxon>
        <taxon>Embryophyta</taxon>
        <taxon>Tracheophyta</taxon>
        <taxon>Spermatophyta</taxon>
        <taxon>Magnoliopsida</taxon>
        <taxon>Liliopsida</taxon>
        <taxon>Asparagales</taxon>
        <taxon>Orchidaceae</taxon>
        <taxon>Epidendroideae</taxon>
        <taxon>Malaxideae</taxon>
        <taxon>Dendrobiinae</taxon>
        <taxon>Dendrobium</taxon>
    </lineage>
</organism>
<dbReference type="SUPFAM" id="SSF57850">
    <property type="entry name" value="RING/U-box"/>
    <property type="match status" value="1"/>
</dbReference>
<feature type="compositionally biased region" description="Basic residues" evidence="5">
    <location>
        <begin position="418"/>
        <end position="430"/>
    </location>
</feature>
<accession>A0ABD0VPW2</accession>
<keyword evidence="3" id="KW-0862">Zinc</keyword>
<dbReference type="AlphaFoldDB" id="A0ABD0VPW2"/>
<dbReference type="GO" id="GO:0008270">
    <property type="term" value="F:zinc ion binding"/>
    <property type="evidence" value="ECO:0007669"/>
    <property type="project" value="UniProtKB-KW"/>
</dbReference>
<evidence type="ECO:0000256" key="5">
    <source>
        <dbReference type="SAM" id="MobiDB-lite"/>
    </source>
</evidence>
<evidence type="ECO:0000256" key="2">
    <source>
        <dbReference type="ARBA" id="ARBA00022771"/>
    </source>
</evidence>
<dbReference type="PROSITE" id="PS00518">
    <property type="entry name" value="ZF_RING_1"/>
    <property type="match status" value="1"/>
</dbReference>
<keyword evidence="2 4" id="KW-0863">Zinc-finger</keyword>
<dbReference type="CDD" id="cd16525">
    <property type="entry name" value="RING-HC_PCGF"/>
    <property type="match status" value="1"/>
</dbReference>
<evidence type="ECO:0000256" key="3">
    <source>
        <dbReference type="ARBA" id="ARBA00022833"/>
    </source>
</evidence>
<feature type="domain" description="RING-type" evidence="6">
    <location>
        <begin position="159"/>
        <end position="200"/>
    </location>
</feature>
<reference evidence="7 8" key="1">
    <citation type="journal article" date="2024" name="Plant Biotechnol. J.">
        <title>Dendrobium thyrsiflorum genome and its molecular insights into genes involved in important horticultural traits.</title>
        <authorList>
            <person name="Chen B."/>
            <person name="Wang J.Y."/>
            <person name="Zheng P.J."/>
            <person name="Li K.L."/>
            <person name="Liang Y.M."/>
            <person name="Chen X.F."/>
            <person name="Zhang C."/>
            <person name="Zhao X."/>
            <person name="He X."/>
            <person name="Zhang G.Q."/>
            <person name="Liu Z.J."/>
            <person name="Xu Q."/>
        </authorList>
    </citation>
    <scope>NUCLEOTIDE SEQUENCE [LARGE SCALE GENOMIC DNA]</scope>
    <source>
        <strain evidence="7">GZMU011</strain>
    </source>
</reference>
<dbReference type="PANTHER" id="PTHR46293">
    <property type="entry name" value="E3 UBIQUITIN PROTEIN LIGASE DRIP1"/>
    <property type="match status" value="1"/>
</dbReference>
<name>A0ABD0VPW2_DENTH</name>
<dbReference type="Pfam" id="PF13923">
    <property type="entry name" value="zf-C3HC4_2"/>
    <property type="match status" value="1"/>
</dbReference>
<dbReference type="InterPro" id="IPR044807">
    <property type="entry name" value="DRIP1-like"/>
</dbReference>
<dbReference type="PANTHER" id="PTHR46293:SF1">
    <property type="entry name" value="OS03G0632800 PROTEIN"/>
    <property type="match status" value="1"/>
</dbReference>
<dbReference type="Proteomes" id="UP001552299">
    <property type="component" value="Unassembled WGS sequence"/>
</dbReference>
<comment type="caution">
    <text evidence="7">The sequence shown here is derived from an EMBL/GenBank/DDBJ whole genome shotgun (WGS) entry which is preliminary data.</text>
</comment>
<evidence type="ECO:0000256" key="1">
    <source>
        <dbReference type="ARBA" id="ARBA00022723"/>
    </source>
</evidence>
<dbReference type="InterPro" id="IPR001841">
    <property type="entry name" value="Znf_RING"/>
</dbReference>